<reference evidence="2" key="1">
    <citation type="submission" date="2010-05" db="EMBL/GenBank/DDBJ databases">
        <title>The Genome Sequence of Magnaporthe poae strain ATCC 64411.</title>
        <authorList>
            <consortium name="The Broad Institute Genome Sequencing Platform"/>
            <consortium name="Broad Institute Genome Sequencing Center for Infectious Disease"/>
            <person name="Ma L.-J."/>
            <person name="Dead R."/>
            <person name="Young S."/>
            <person name="Zeng Q."/>
            <person name="Koehrsen M."/>
            <person name="Alvarado L."/>
            <person name="Berlin A."/>
            <person name="Chapman S.B."/>
            <person name="Chen Z."/>
            <person name="Freedman E."/>
            <person name="Gellesch M."/>
            <person name="Goldberg J."/>
            <person name="Griggs A."/>
            <person name="Gujja S."/>
            <person name="Heilman E.R."/>
            <person name="Heiman D."/>
            <person name="Hepburn T."/>
            <person name="Howarth C."/>
            <person name="Jen D."/>
            <person name="Larson L."/>
            <person name="Mehta T."/>
            <person name="Neiman D."/>
            <person name="Pearson M."/>
            <person name="Roberts A."/>
            <person name="Saif S."/>
            <person name="Shea T."/>
            <person name="Shenoy N."/>
            <person name="Sisk P."/>
            <person name="Stolte C."/>
            <person name="Sykes S."/>
            <person name="Walk T."/>
            <person name="White J."/>
            <person name="Yandava C."/>
            <person name="Haas B."/>
            <person name="Nusbaum C."/>
            <person name="Birren B."/>
        </authorList>
    </citation>
    <scope>NUCLEOTIDE SEQUENCE</scope>
    <source>
        <strain evidence="2">ATCC 64411</strain>
    </source>
</reference>
<feature type="compositionally biased region" description="Polar residues" evidence="1">
    <location>
        <begin position="22"/>
        <end position="33"/>
    </location>
</feature>
<reference evidence="4" key="2">
    <citation type="submission" date="2010-05" db="EMBL/GenBank/DDBJ databases">
        <title>The genome sequence of Magnaporthe poae strain ATCC 64411.</title>
        <authorList>
            <person name="Ma L.-J."/>
            <person name="Dead R."/>
            <person name="Young S."/>
            <person name="Zeng Q."/>
            <person name="Koehrsen M."/>
            <person name="Alvarado L."/>
            <person name="Berlin A."/>
            <person name="Chapman S.B."/>
            <person name="Chen Z."/>
            <person name="Freedman E."/>
            <person name="Gellesch M."/>
            <person name="Goldberg J."/>
            <person name="Griggs A."/>
            <person name="Gujja S."/>
            <person name="Heilman E.R."/>
            <person name="Heiman D."/>
            <person name="Hepburn T."/>
            <person name="Howarth C."/>
            <person name="Jen D."/>
            <person name="Larson L."/>
            <person name="Mehta T."/>
            <person name="Neiman D."/>
            <person name="Pearson M."/>
            <person name="Roberts A."/>
            <person name="Saif S."/>
            <person name="Shea T."/>
            <person name="Shenoy N."/>
            <person name="Sisk P."/>
            <person name="Stolte C."/>
            <person name="Sykes S."/>
            <person name="Walk T."/>
            <person name="White J."/>
            <person name="Yandava C."/>
            <person name="Haas B."/>
            <person name="Nusbaum C."/>
            <person name="Birren B."/>
        </authorList>
    </citation>
    <scope>NUCLEOTIDE SEQUENCE [LARGE SCALE GENOMIC DNA]</scope>
    <source>
        <strain evidence="4">ATCC 64411 / 73-15</strain>
    </source>
</reference>
<evidence type="ECO:0000256" key="1">
    <source>
        <dbReference type="SAM" id="MobiDB-lite"/>
    </source>
</evidence>
<evidence type="ECO:0000313" key="2">
    <source>
        <dbReference type="EMBL" id="KLU81670.1"/>
    </source>
</evidence>
<dbReference type="Proteomes" id="UP000011715">
    <property type="component" value="Unassembled WGS sequence"/>
</dbReference>
<organism evidence="3 4">
    <name type="scientific">Magnaporthiopsis poae (strain ATCC 64411 / 73-15)</name>
    <name type="common">Kentucky bluegrass fungus</name>
    <name type="synonym">Magnaporthe poae</name>
    <dbReference type="NCBI Taxonomy" id="644358"/>
    <lineage>
        <taxon>Eukaryota</taxon>
        <taxon>Fungi</taxon>
        <taxon>Dikarya</taxon>
        <taxon>Ascomycota</taxon>
        <taxon>Pezizomycotina</taxon>
        <taxon>Sordariomycetes</taxon>
        <taxon>Sordariomycetidae</taxon>
        <taxon>Magnaporthales</taxon>
        <taxon>Magnaporthaceae</taxon>
        <taxon>Magnaporthiopsis</taxon>
    </lineage>
</organism>
<dbReference type="EMBL" id="ADBL01000175">
    <property type="status" value="NOT_ANNOTATED_CDS"/>
    <property type="molecule type" value="Genomic_DNA"/>
</dbReference>
<reference evidence="3" key="4">
    <citation type="journal article" date="2015" name="G3 (Bethesda)">
        <title>Genome sequences of three phytopathogenic species of the Magnaporthaceae family of fungi.</title>
        <authorList>
            <person name="Okagaki L.H."/>
            <person name="Nunes C.C."/>
            <person name="Sailsbery J."/>
            <person name="Clay B."/>
            <person name="Brown D."/>
            <person name="John T."/>
            <person name="Oh Y."/>
            <person name="Young N."/>
            <person name="Fitzgerald M."/>
            <person name="Haas B.J."/>
            <person name="Zeng Q."/>
            <person name="Young S."/>
            <person name="Adiconis X."/>
            <person name="Fan L."/>
            <person name="Levin J.Z."/>
            <person name="Mitchell T.K."/>
            <person name="Okubara P.A."/>
            <person name="Farman M.L."/>
            <person name="Kohn L.M."/>
            <person name="Birren B."/>
            <person name="Ma L.-J."/>
            <person name="Dean R.A."/>
        </authorList>
    </citation>
    <scope>NUCLEOTIDE SEQUENCE</scope>
    <source>
        <strain evidence="3">ATCC 64411 / 73-15</strain>
    </source>
</reference>
<proteinExistence type="predicted"/>
<reference evidence="3" key="5">
    <citation type="submission" date="2015-06" db="UniProtKB">
        <authorList>
            <consortium name="EnsemblFungi"/>
        </authorList>
    </citation>
    <scope>IDENTIFICATION</scope>
    <source>
        <strain evidence="3">ATCC 64411</strain>
    </source>
</reference>
<dbReference type="EMBL" id="GL876966">
    <property type="protein sequence ID" value="KLU81670.1"/>
    <property type="molecule type" value="Genomic_DNA"/>
</dbReference>
<evidence type="ECO:0000313" key="4">
    <source>
        <dbReference type="Proteomes" id="UP000011715"/>
    </source>
</evidence>
<accession>A0A0C4DLV7</accession>
<evidence type="ECO:0000313" key="3">
    <source>
        <dbReference type="EnsemblFungi" id="MAPG_00755T0"/>
    </source>
</evidence>
<name>A0A0C4DLV7_MAGP6</name>
<dbReference type="VEuPathDB" id="FungiDB:MAPG_00755"/>
<gene>
    <name evidence="2" type="ORF">MAPG_00755</name>
</gene>
<feature type="compositionally biased region" description="Low complexity" evidence="1">
    <location>
        <begin position="43"/>
        <end position="52"/>
    </location>
</feature>
<feature type="region of interest" description="Disordered" evidence="1">
    <location>
        <begin position="22"/>
        <end position="64"/>
    </location>
</feature>
<dbReference type="AlphaFoldDB" id="A0A0C4DLV7"/>
<sequence length="114" mass="12226">MLSGLCTEAVIVASFMRAIQPTMSNHPEQTSKQEVPGLPMPAPSASHSVSPPRTHANSIEQRRPGLRMGRNLAAVCAQPTRSGDAHILLLVASPGHCRLIPISRHVGRLDLQLP</sequence>
<keyword evidence="4" id="KW-1185">Reference proteome</keyword>
<protein>
    <submittedName>
        <fullName evidence="2 3">Uncharacterized protein</fullName>
    </submittedName>
</protein>
<dbReference type="EnsemblFungi" id="MAPG_00755T0">
    <property type="protein sequence ID" value="MAPG_00755T0"/>
    <property type="gene ID" value="MAPG_00755"/>
</dbReference>
<reference evidence="2" key="3">
    <citation type="submission" date="2011-03" db="EMBL/GenBank/DDBJ databases">
        <title>Annotation of Magnaporthe poae ATCC 64411.</title>
        <authorList>
            <person name="Ma L.-J."/>
            <person name="Dead R."/>
            <person name="Young S.K."/>
            <person name="Zeng Q."/>
            <person name="Gargeya S."/>
            <person name="Fitzgerald M."/>
            <person name="Haas B."/>
            <person name="Abouelleil A."/>
            <person name="Alvarado L."/>
            <person name="Arachchi H.M."/>
            <person name="Berlin A."/>
            <person name="Brown A."/>
            <person name="Chapman S.B."/>
            <person name="Chen Z."/>
            <person name="Dunbar C."/>
            <person name="Freedman E."/>
            <person name="Gearin G."/>
            <person name="Gellesch M."/>
            <person name="Goldberg J."/>
            <person name="Griggs A."/>
            <person name="Gujja S."/>
            <person name="Heiman D."/>
            <person name="Howarth C."/>
            <person name="Larson L."/>
            <person name="Lui A."/>
            <person name="MacDonald P.J.P."/>
            <person name="Mehta T."/>
            <person name="Montmayeur A."/>
            <person name="Murphy C."/>
            <person name="Neiman D."/>
            <person name="Pearson M."/>
            <person name="Priest M."/>
            <person name="Roberts A."/>
            <person name="Saif S."/>
            <person name="Shea T."/>
            <person name="Shenoy N."/>
            <person name="Sisk P."/>
            <person name="Stolte C."/>
            <person name="Sykes S."/>
            <person name="Yandava C."/>
            <person name="Wortman J."/>
            <person name="Nusbaum C."/>
            <person name="Birren B."/>
        </authorList>
    </citation>
    <scope>NUCLEOTIDE SEQUENCE</scope>
    <source>
        <strain evidence="2">ATCC 64411</strain>
    </source>
</reference>